<keyword evidence="4" id="KW-1185">Reference proteome</keyword>
<accession>A0A8T2Q5T1</accession>
<dbReference type="EMBL" id="CM035442">
    <property type="protein sequence ID" value="KAH7279125.1"/>
    <property type="molecule type" value="Genomic_DNA"/>
</dbReference>
<dbReference type="EMBL" id="CM035442">
    <property type="protein sequence ID" value="KAH7279126.1"/>
    <property type="molecule type" value="Genomic_DNA"/>
</dbReference>
<feature type="region of interest" description="Disordered" evidence="1">
    <location>
        <begin position="697"/>
        <end position="736"/>
    </location>
</feature>
<feature type="domain" description="Rhodanese" evidence="2">
    <location>
        <begin position="456"/>
        <end position="574"/>
    </location>
</feature>
<gene>
    <name evidence="3" type="ORF">KP509_37G006300</name>
</gene>
<evidence type="ECO:0000313" key="4">
    <source>
        <dbReference type="Proteomes" id="UP000825935"/>
    </source>
</evidence>
<reference evidence="3" key="1">
    <citation type="submission" date="2021-08" db="EMBL/GenBank/DDBJ databases">
        <title>WGS assembly of Ceratopteris richardii.</title>
        <authorList>
            <person name="Marchant D.B."/>
            <person name="Chen G."/>
            <person name="Jenkins J."/>
            <person name="Shu S."/>
            <person name="Leebens-Mack J."/>
            <person name="Grimwood J."/>
            <person name="Schmutz J."/>
            <person name="Soltis P."/>
            <person name="Soltis D."/>
            <person name="Chen Z.-H."/>
        </authorList>
    </citation>
    <scope>NUCLEOTIDE SEQUENCE</scope>
    <source>
        <strain evidence="3">Whitten #5841</strain>
        <tissue evidence="3">Leaf</tissue>
    </source>
</reference>
<proteinExistence type="predicted"/>
<dbReference type="OMA" id="TSPFRMG"/>
<evidence type="ECO:0000256" key="1">
    <source>
        <dbReference type="SAM" id="MobiDB-lite"/>
    </source>
</evidence>
<name>A0A8T2Q5T1_CERRI</name>
<evidence type="ECO:0000259" key="2">
    <source>
        <dbReference type="PROSITE" id="PS50206"/>
    </source>
</evidence>
<dbReference type="GO" id="GO:0009704">
    <property type="term" value="P:de-etiolation"/>
    <property type="evidence" value="ECO:0007669"/>
    <property type="project" value="InterPro"/>
</dbReference>
<feature type="compositionally biased region" description="Polar residues" evidence="1">
    <location>
        <begin position="146"/>
        <end position="169"/>
    </location>
</feature>
<dbReference type="OrthoDB" id="551300at2759"/>
<dbReference type="SUPFAM" id="SSF52821">
    <property type="entry name" value="Rhodanese/Cell cycle control phosphatase"/>
    <property type="match status" value="1"/>
</dbReference>
<dbReference type="Gene3D" id="3.40.250.10">
    <property type="entry name" value="Rhodanese-like domain"/>
    <property type="match status" value="1"/>
</dbReference>
<feature type="compositionally biased region" description="Low complexity" evidence="1">
    <location>
        <begin position="179"/>
        <end position="202"/>
    </location>
</feature>
<feature type="region of interest" description="Disordered" evidence="1">
    <location>
        <begin position="84"/>
        <end position="206"/>
    </location>
</feature>
<dbReference type="EMBL" id="CM035442">
    <property type="protein sequence ID" value="KAH7279124.1"/>
    <property type="molecule type" value="Genomic_DNA"/>
</dbReference>
<evidence type="ECO:0000313" key="3">
    <source>
        <dbReference type="EMBL" id="KAH7279124.1"/>
    </source>
</evidence>
<dbReference type="EMBL" id="CM035442">
    <property type="protein sequence ID" value="KAH7279127.1"/>
    <property type="molecule type" value="Genomic_DNA"/>
</dbReference>
<dbReference type="PROSITE" id="PS50206">
    <property type="entry name" value="RHODANESE_3"/>
    <property type="match status" value="1"/>
</dbReference>
<organism evidence="3 4">
    <name type="scientific">Ceratopteris richardii</name>
    <name type="common">Triangle waterfern</name>
    <dbReference type="NCBI Taxonomy" id="49495"/>
    <lineage>
        <taxon>Eukaryota</taxon>
        <taxon>Viridiplantae</taxon>
        <taxon>Streptophyta</taxon>
        <taxon>Embryophyta</taxon>
        <taxon>Tracheophyta</taxon>
        <taxon>Polypodiopsida</taxon>
        <taxon>Polypodiidae</taxon>
        <taxon>Polypodiales</taxon>
        <taxon>Pteridineae</taxon>
        <taxon>Pteridaceae</taxon>
        <taxon>Parkerioideae</taxon>
        <taxon>Ceratopteris</taxon>
    </lineage>
</organism>
<dbReference type="InterPro" id="IPR036873">
    <property type="entry name" value="Rhodanese-like_dom_sf"/>
</dbReference>
<feature type="compositionally biased region" description="Polar residues" evidence="1">
    <location>
        <begin position="84"/>
        <end position="106"/>
    </location>
</feature>
<dbReference type="Pfam" id="PF00581">
    <property type="entry name" value="Rhodanese"/>
    <property type="match status" value="1"/>
</dbReference>
<sequence>MALQPQAVTGQGHTAHLFRYSPEYHGYGFTRTTPLCLHLEKIRLLSKANAIYYPMVQKKGLAQLGVVLAQSAPGSITSFEETEAVRTSNSSEGSVPIQADSSQQPLLSVEAAPVPQDTSSTLDSSDGFAGRTAYDSGIGDTLPAGPSSSQPEMNLPDSASISAEGSSLPQPELNLPDIANSSADNSINAASNSSQEAANTASDTLSTDQFKSAKEAYEALVSGSGNETNQDTSLSLTSESLANGISEAKAAIIDGLTKVQESYQSSVDNAVNSLKSIYDNINGSLVGFFQNVKDSDGKSVTLSVPKVEKVGDSGENYVDILLSPVQVGTPVNNALKQLVTTIEDISSRVLVGTAELLGQGYFSVKNALPEDAQLYFNGIEKKLAEISGPLQNVLQQVYAILINAERAVGIDPENPVVAIAFVAGGGLSLGLIYWQSRYGGYSGDLAPASALEILKKEGNILLIDIRSEDLRESEGILDLRGQMRLKVASIAQIKVESALQKMLKSTVDAEAAITAAAIRNLKNVQPNTKVILLDSDGSQSKIIARALKRAGIKKPFRIDGGFRAWRATGLRVKQMGPETPLTFLREETEAILEEVKPTPIVIGAAALGTLAGVYALIEWEKTLQFLGLVCIGQVLYTRINSYENADDAKNDLKVLLRPFTLVTQGIIWAAGMMEPSKLQLATTPSTSAVQDRVLQAAARHGQLPSESEQKHEVVPQAVEMVDSKPDDDSVIEEDLS</sequence>
<dbReference type="InterPro" id="IPR044690">
    <property type="entry name" value="CAS_plant"/>
</dbReference>
<dbReference type="CDD" id="cd00158">
    <property type="entry name" value="RHOD"/>
    <property type="match status" value="1"/>
</dbReference>
<dbReference type="InterPro" id="IPR001763">
    <property type="entry name" value="Rhodanese-like_dom"/>
</dbReference>
<dbReference type="EMBL" id="CM035442">
    <property type="protein sequence ID" value="KAH7279128.1"/>
    <property type="molecule type" value="Genomic_DNA"/>
</dbReference>
<dbReference type="GO" id="GO:0090333">
    <property type="term" value="P:regulation of stomatal closure"/>
    <property type="evidence" value="ECO:0007669"/>
    <property type="project" value="InterPro"/>
</dbReference>
<dbReference type="PANTHER" id="PTHR34209">
    <property type="entry name" value="RHODANESE/CELL CYCLE CONTROL PHOSPHATASE SUPERFAMILY PROTEIN"/>
    <property type="match status" value="1"/>
</dbReference>
<dbReference type="PANTHER" id="PTHR34209:SF3">
    <property type="entry name" value="RHODANESE_CELL CYCLE CONTROL PHOSPHATASE SUPERFAMILY PROTEIN"/>
    <property type="match status" value="1"/>
</dbReference>
<dbReference type="Proteomes" id="UP000825935">
    <property type="component" value="Chromosome 37"/>
</dbReference>
<dbReference type="GO" id="GO:0071277">
    <property type="term" value="P:cellular response to calcium ion"/>
    <property type="evidence" value="ECO:0007669"/>
    <property type="project" value="InterPro"/>
</dbReference>
<comment type="caution">
    <text evidence="3">The sequence shown here is derived from an EMBL/GenBank/DDBJ whole genome shotgun (WGS) entry which is preliminary data.</text>
</comment>
<dbReference type="SMART" id="SM00450">
    <property type="entry name" value="RHOD"/>
    <property type="match status" value="1"/>
</dbReference>
<protein>
    <recommendedName>
        <fullName evidence="2">Rhodanese domain-containing protein</fullName>
    </recommendedName>
</protein>
<dbReference type="AlphaFoldDB" id="A0A8T2Q5T1"/>